<evidence type="ECO:0000313" key="2">
    <source>
        <dbReference type="Proteomes" id="UP000247536"/>
    </source>
</evidence>
<name>A0ABX5NY84_9HYPH</name>
<accession>A0ABX5NY84</accession>
<comment type="caution">
    <text evidence="1">The sequence shown here is derived from an EMBL/GenBank/DDBJ whole genome shotgun (WGS) entry which is preliminary data.</text>
</comment>
<dbReference type="Gene3D" id="2.60.34.30">
    <property type="entry name" value="Competence, DNA-entry nuclease inhibitor, ComJ"/>
    <property type="match status" value="1"/>
</dbReference>
<protein>
    <submittedName>
        <fullName evidence="1">Uncharacterized protein</fullName>
    </submittedName>
</protein>
<proteinExistence type="predicted"/>
<organism evidence="1 2">
    <name type="scientific">Rhizobium wuzhouense</name>
    <dbReference type="NCBI Taxonomy" id="1986026"/>
    <lineage>
        <taxon>Bacteria</taxon>
        <taxon>Pseudomonadati</taxon>
        <taxon>Pseudomonadota</taxon>
        <taxon>Alphaproteobacteria</taxon>
        <taxon>Hyphomicrobiales</taxon>
        <taxon>Rhizobiaceae</taxon>
        <taxon>Rhizobium/Agrobacterium group</taxon>
        <taxon>Rhizobium</taxon>
    </lineage>
</organism>
<dbReference type="Proteomes" id="UP000247536">
    <property type="component" value="Unassembled WGS sequence"/>
</dbReference>
<dbReference type="EMBL" id="QJRY01000002">
    <property type="protein sequence ID" value="PYB75472.1"/>
    <property type="molecule type" value="Genomic_DNA"/>
</dbReference>
<dbReference type="RefSeq" id="WP_110790856.1">
    <property type="nucleotide sequence ID" value="NZ_QJRY01000002.1"/>
</dbReference>
<evidence type="ECO:0000313" key="1">
    <source>
        <dbReference type="EMBL" id="PYB75472.1"/>
    </source>
</evidence>
<dbReference type="InterPro" id="IPR038691">
    <property type="entry name" value="ComJ_sf"/>
</dbReference>
<reference evidence="1 2" key="1">
    <citation type="submission" date="2018-06" db="EMBL/GenBank/DDBJ databases">
        <title>Rhizobium wuzhouense sp. nov., isolated from roots of Oryza officinalis.</title>
        <authorList>
            <person name="Yuan T."/>
        </authorList>
    </citation>
    <scope>NUCLEOTIDE SEQUENCE [LARGE SCALE GENOMIC DNA]</scope>
    <source>
        <strain evidence="1 2">W44</strain>
    </source>
</reference>
<sequence>MRTLYQGEIFADYFQLYLRDEAHCELPNDYTEDSMARRLMVGPTGIIVHTVRNMDVTVCIEWHDQRPKPDLDSFHQVVDAGFNCPTGQLIVAGMTDDEATSPRLTVTPGPLGVRVSWSGLDTLSEDGLDGEDQYLLQLWPEAGPVALQVLKAWPATES</sequence>
<gene>
    <name evidence="1" type="ORF">DMY87_08555</name>
</gene>
<keyword evidence="2" id="KW-1185">Reference proteome</keyword>